<dbReference type="EC" id="2.3.1.8" evidence="4"/>
<evidence type="ECO:0000256" key="3">
    <source>
        <dbReference type="ARBA" id="ARBA00005656"/>
    </source>
</evidence>
<dbReference type="SUPFAM" id="SSF53659">
    <property type="entry name" value="Isocitrate/Isopropylmalate dehydrogenase-like"/>
    <property type="match status" value="1"/>
</dbReference>
<dbReference type="PANTHER" id="PTHR43356">
    <property type="entry name" value="PHOSPHATE ACETYLTRANSFERASE"/>
    <property type="match status" value="1"/>
</dbReference>
<dbReference type="PIRSF" id="PIRSF000428">
    <property type="entry name" value="P_Ac_trans"/>
    <property type="match status" value="1"/>
</dbReference>
<dbReference type="PANTHER" id="PTHR43356:SF3">
    <property type="entry name" value="PHOSPHATE ACETYLTRANSFERASE"/>
    <property type="match status" value="1"/>
</dbReference>
<comment type="pathway">
    <text evidence="2">Metabolic intermediate biosynthesis; acetyl-CoA biosynthesis; acetyl-CoA from acetate: step 2/2.</text>
</comment>
<dbReference type="InterPro" id="IPR002505">
    <property type="entry name" value="PTA_PTB"/>
</dbReference>
<dbReference type="GO" id="GO:0008959">
    <property type="term" value="F:phosphate acetyltransferase activity"/>
    <property type="evidence" value="ECO:0007669"/>
    <property type="project" value="UniProtKB-EC"/>
</dbReference>
<dbReference type="InterPro" id="IPR050500">
    <property type="entry name" value="Phos_Acetyltrans/Butyryltrans"/>
</dbReference>
<dbReference type="PATRIC" id="fig|1246626.3.peg.3763"/>
<dbReference type="NCBIfam" id="TIGR00651">
    <property type="entry name" value="pta"/>
    <property type="match status" value="1"/>
</dbReference>
<sequence>MSNLFADIKQQVGSHKPSIVLPEGTDERVLEAAVKLAADNVVEPIVIGNPDEIASLADKINVKIDDVTIYNPKTYAHLDAMVEAFVERRKGKATEEQARELLMDVNYFGTMLVYMEKADGLVSGAAHSTGDTVRPALQIIKTLPGIKRTSGVFIMVKEDKKFVFGDCAINISPNEEELAEIATATADTAKLFGIDPKVAMLSFSTLGSASSQETQKVSAATKIAQESRPDLVIDGEFQFDAAFVPAVAQKKAPDSPLKGEANVFIFPSLESGNLGYKIAQRLGGYDAIGPILQGLNKPVNDLSRGCNVDDVYKLSLITAMQAITQTETQKA</sequence>
<dbReference type="eggNOG" id="COG0280">
    <property type="taxonomic scope" value="Bacteria"/>
</dbReference>
<dbReference type="EMBL" id="CP003923">
    <property type="protein sequence ID" value="AIC96317.1"/>
    <property type="molecule type" value="Genomic_DNA"/>
</dbReference>
<keyword evidence="6 10" id="KW-0808">Transferase</keyword>
<dbReference type="InterPro" id="IPR042113">
    <property type="entry name" value="P_AcTrfase_dom1"/>
</dbReference>
<keyword evidence="11" id="KW-1185">Reference proteome</keyword>
<evidence type="ECO:0000256" key="6">
    <source>
        <dbReference type="ARBA" id="ARBA00022679"/>
    </source>
</evidence>
<evidence type="ECO:0000256" key="8">
    <source>
        <dbReference type="ARBA" id="ARBA00031108"/>
    </source>
</evidence>
<evidence type="ECO:0000256" key="7">
    <source>
        <dbReference type="ARBA" id="ARBA00023315"/>
    </source>
</evidence>
<dbReference type="HOGENOM" id="CLU_019723_0_1_9"/>
<protein>
    <recommendedName>
        <fullName evidence="5">Phosphate acetyltransferase</fullName>
        <ecNumber evidence="4">2.3.1.8</ecNumber>
    </recommendedName>
    <alternativeName>
        <fullName evidence="8">Phosphotransacetylase</fullName>
    </alternativeName>
</protein>
<evidence type="ECO:0000256" key="2">
    <source>
        <dbReference type="ARBA" id="ARBA00004989"/>
    </source>
</evidence>
<dbReference type="AlphaFoldDB" id="A0A060M1K4"/>
<keyword evidence="7" id="KW-0012">Acyltransferase</keyword>
<evidence type="ECO:0000313" key="11">
    <source>
        <dbReference type="Proteomes" id="UP000027142"/>
    </source>
</evidence>
<evidence type="ECO:0000256" key="5">
    <source>
        <dbReference type="ARBA" id="ARBA00021528"/>
    </source>
</evidence>
<evidence type="ECO:0000313" key="10">
    <source>
        <dbReference type="EMBL" id="AIC96317.1"/>
    </source>
</evidence>
<dbReference type="NCBIfam" id="NF004167">
    <property type="entry name" value="PRK05632.1"/>
    <property type="match status" value="1"/>
</dbReference>
<name>A0A060M1K4_9BACI</name>
<proteinExistence type="inferred from homology"/>
<dbReference type="STRING" id="1246626.BleG1_3770"/>
<dbReference type="InterPro" id="IPR042112">
    <property type="entry name" value="P_AcTrfase_dom2"/>
</dbReference>
<dbReference type="Pfam" id="PF01515">
    <property type="entry name" value="PTA_PTB"/>
    <property type="match status" value="1"/>
</dbReference>
<dbReference type="Gene3D" id="3.40.50.10950">
    <property type="match status" value="1"/>
</dbReference>
<dbReference type="InterPro" id="IPR004614">
    <property type="entry name" value="P_AcTrfase"/>
</dbReference>
<dbReference type="OrthoDB" id="9805787at2"/>
<accession>A0A060M1K4</accession>
<gene>
    <name evidence="10" type="ORF">BleG1_3770</name>
</gene>
<dbReference type="Gene3D" id="3.40.50.10750">
    <property type="entry name" value="Isocitrate/Isopropylmalate dehydrogenase-like"/>
    <property type="match status" value="1"/>
</dbReference>
<comment type="similarity">
    <text evidence="3">Belongs to the phosphate acetyltransferase and butyryltransferase family.</text>
</comment>
<evidence type="ECO:0000256" key="1">
    <source>
        <dbReference type="ARBA" id="ARBA00000705"/>
    </source>
</evidence>
<evidence type="ECO:0000259" key="9">
    <source>
        <dbReference type="Pfam" id="PF01515"/>
    </source>
</evidence>
<organism evidence="10 11">
    <name type="scientific">Shouchella lehensis G1</name>
    <dbReference type="NCBI Taxonomy" id="1246626"/>
    <lineage>
        <taxon>Bacteria</taxon>
        <taxon>Bacillati</taxon>
        <taxon>Bacillota</taxon>
        <taxon>Bacilli</taxon>
        <taxon>Bacillales</taxon>
        <taxon>Bacillaceae</taxon>
        <taxon>Shouchella</taxon>
    </lineage>
</organism>
<dbReference type="NCBIfam" id="NF007233">
    <property type="entry name" value="PRK09653.1"/>
    <property type="match status" value="1"/>
</dbReference>
<dbReference type="InterPro" id="IPR012147">
    <property type="entry name" value="P_Ac_Bu_trans"/>
</dbReference>
<dbReference type="KEGG" id="ble:BleG1_3770"/>
<feature type="domain" description="Phosphate acetyl/butaryl transferase" evidence="9">
    <location>
        <begin position="6"/>
        <end position="319"/>
    </location>
</feature>
<evidence type="ECO:0000256" key="4">
    <source>
        <dbReference type="ARBA" id="ARBA00012707"/>
    </source>
</evidence>
<dbReference type="RefSeq" id="WP_038484180.1">
    <property type="nucleotide sequence ID" value="NZ_CP003923.1"/>
</dbReference>
<dbReference type="Proteomes" id="UP000027142">
    <property type="component" value="Chromosome"/>
</dbReference>
<reference evidence="10 11" key="1">
    <citation type="journal article" date="2014" name="Gene">
        <title>A comparative genomic analysis of the alkalitolerant soil bacterium Bacillus lehensis G1.</title>
        <authorList>
            <person name="Noor Y.M."/>
            <person name="Samsulrizal N.H."/>
            <person name="Jema'on N.A."/>
            <person name="Low K.O."/>
            <person name="Ramli A.N."/>
            <person name="Alias N.I."/>
            <person name="Damis S.I."/>
            <person name="Fuzi S.F."/>
            <person name="Isa M.N."/>
            <person name="Murad A.M."/>
            <person name="Raih M.F."/>
            <person name="Bakar F.D."/>
            <person name="Najimudin N."/>
            <person name="Mahadi N.M."/>
            <person name="Illias R.M."/>
        </authorList>
    </citation>
    <scope>NUCLEOTIDE SEQUENCE [LARGE SCALE GENOMIC DNA]</scope>
    <source>
        <strain evidence="10 11">G1</strain>
    </source>
</reference>
<comment type="catalytic activity">
    <reaction evidence="1">
        <text>acetyl-CoA + phosphate = acetyl phosphate + CoA</text>
        <dbReference type="Rhea" id="RHEA:19521"/>
        <dbReference type="ChEBI" id="CHEBI:22191"/>
        <dbReference type="ChEBI" id="CHEBI:43474"/>
        <dbReference type="ChEBI" id="CHEBI:57287"/>
        <dbReference type="ChEBI" id="CHEBI:57288"/>
        <dbReference type="EC" id="2.3.1.8"/>
    </reaction>
</comment>